<dbReference type="AlphaFoldDB" id="A0A7Y4EDN0"/>
<evidence type="ECO:0000313" key="2">
    <source>
        <dbReference type="EMBL" id="NOH71870.1"/>
    </source>
</evidence>
<proteinExistence type="predicted"/>
<accession>A0A7Y4EDN0</accession>
<dbReference type="Proteomes" id="UP000565719">
    <property type="component" value="Unassembled WGS sequence"/>
</dbReference>
<dbReference type="Pfam" id="PF07383">
    <property type="entry name" value="DUF1496"/>
    <property type="match status" value="1"/>
</dbReference>
<reference evidence="2 3" key="1">
    <citation type="submission" date="2019-09" db="EMBL/GenBank/DDBJ databases">
        <title>Draft genome sequencing and comparative genomics of hatchery-associated Vibrios.</title>
        <authorList>
            <person name="Kehlet-Delgado H."/>
            <person name="Mueller R.S."/>
        </authorList>
    </citation>
    <scope>NUCLEOTIDE SEQUENCE [LARGE SCALE GENOMIC DNA]</scope>
    <source>
        <strain evidence="2 3">99-46-Y</strain>
    </source>
</reference>
<comment type="caution">
    <text evidence="2">The sequence shown here is derived from an EMBL/GenBank/DDBJ whole genome shotgun (WGS) entry which is preliminary data.</text>
</comment>
<sequence length="103" mass="11343">MRSPLLTLLLLISGPTSAYSITTPGKPVVAIDASNTGKRVCYYQDQAYSLGAILQVGDHYMTCDRANDFETNGALKWLPLDKQNQAESINQEPDPSFKTYSVK</sequence>
<evidence type="ECO:0000313" key="3">
    <source>
        <dbReference type="Proteomes" id="UP000565719"/>
    </source>
</evidence>
<evidence type="ECO:0000256" key="1">
    <source>
        <dbReference type="SAM" id="SignalP"/>
    </source>
</evidence>
<keyword evidence="1" id="KW-0732">Signal</keyword>
<name>A0A7Y4EDN0_9VIBR</name>
<protein>
    <submittedName>
        <fullName evidence="2">DUF1496 domain-containing protein</fullName>
    </submittedName>
</protein>
<feature type="chain" id="PRO_5030849550" evidence="1">
    <location>
        <begin position="19"/>
        <end position="103"/>
    </location>
</feature>
<gene>
    <name evidence="2" type="ORF">F0225_11045</name>
</gene>
<organism evidence="2 3">
    <name type="scientific">Vibrio pectenicida</name>
    <dbReference type="NCBI Taxonomy" id="62763"/>
    <lineage>
        <taxon>Bacteria</taxon>
        <taxon>Pseudomonadati</taxon>
        <taxon>Pseudomonadota</taxon>
        <taxon>Gammaproteobacteria</taxon>
        <taxon>Vibrionales</taxon>
        <taxon>Vibrionaceae</taxon>
        <taxon>Vibrio</taxon>
    </lineage>
</organism>
<dbReference type="InterPro" id="IPR009971">
    <property type="entry name" value="DUF1496"/>
</dbReference>
<feature type="signal peptide" evidence="1">
    <location>
        <begin position="1"/>
        <end position="18"/>
    </location>
</feature>
<dbReference type="RefSeq" id="WP_171361127.1">
    <property type="nucleotide sequence ID" value="NZ_VTXC01000026.1"/>
</dbReference>
<dbReference type="EMBL" id="VTXC01000026">
    <property type="protein sequence ID" value="NOH71870.1"/>
    <property type="molecule type" value="Genomic_DNA"/>
</dbReference>